<dbReference type="PANTHER" id="PTHR10057:SF0">
    <property type="entry name" value="TRANSLOCATOR PROTEIN"/>
    <property type="match status" value="1"/>
</dbReference>
<evidence type="ECO:0000256" key="6">
    <source>
        <dbReference type="SAM" id="Phobius"/>
    </source>
</evidence>
<dbReference type="RefSeq" id="WP_344697245.1">
    <property type="nucleotide sequence ID" value="NZ_BAABBR010000001.1"/>
</dbReference>
<evidence type="ECO:0000256" key="2">
    <source>
        <dbReference type="ARBA" id="ARBA00007524"/>
    </source>
</evidence>
<protein>
    <submittedName>
        <fullName evidence="7">Tryptophan-rich sensory protein</fullName>
    </submittedName>
</protein>
<sequence>MATMADNFDRRRRPDDRPTRPWWKIALVTVPVLVVAGSAIGYLSNSGFSNGWYVPLKKPSFQPPGWAFGVVWTILYTFMGIALALILSRPASKQRTLALALFGGQLLLNWAWSPTFFGAGFIDGGFLLILGMDVLVTALIIAAWPLSRVAALLLVPYLAWLCLATTLNYETGKLNPGADRAPLGITGG</sequence>
<evidence type="ECO:0000313" key="8">
    <source>
        <dbReference type="Proteomes" id="UP001424459"/>
    </source>
</evidence>
<dbReference type="InterPro" id="IPR038330">
    <property type="entry name" value="TspO/MBR-related_sf"/>
</dbReference>
<dbReference type="Pfam" id="PF03073">
    <property type="entry name" value="TspO_MBR"/>
    <property type="match status" value="1"/>
</dbReference>
<evidence type="ECO:0000256" key="5">
    <source>
        <dbReference type="ARBA" id="ARBA00023136"/>
    </source>
</evidence>
<reference evidence="8" key="1">
    <citation type="journal article" date="2019" name="Int. J. Syst. Evol. Microbiol.">
        <title>The Global Catalogue of Microorganisms (GCM) 10K type strain sequencing project: providing services to taxonomists for standard genome sequencing and annotation.</title>
        <authorList>
            <consortium name="The Broad Institute Genomics Platform"/>
            <consortium name="The Broad Institute Genome Sequencing Center for Infectious Disease"/>
            <person name="Wu L."/>
            <person name="Ma J."/>
        </authorList>
    </citation>
    <scope>NUCLEOTIDE SEQUENCE [LARGE SCALE GENOMIC DNA]</scope>
    <source>
        <strain evidence="8">JCM 17564</strain>
    </source>
</reference>
<evidence type="ECO:0000256" key="3">
    <source>
        <dbReference type="ARBA" id="ARBA00022692"/>
    </source>
</evidence>
<dbReference type="InterPro" id="IPR004307">
    <property type="entry name" value="TspO_MBR"/>
</dbReference>
<feature type="transmembrane region" description="Helical" evidence="6">
    <location>
        <begin position="151"/>
        <end position="169"/>
    </location>
</feature>
<accession>A0ABP7UEH6</accession>
<comment type="similarity">
    <text evidence="2">Belongs to the TspO/BZRP family.</text>
</comment>
<keyword evidence="3 6" id="KW-0812">Transmembrane</keyword>
<keyword evidence="5 6" id="KW-0472">Membrane</keyword>
<feature type="transmembrane region" description="Helical" evidence="6">
    <location>
        <begin position="21"/>
        <end position="44"/>
    </location>
</feature>
<organism evidence="7 8">
    <name type="scientific">Sphingomonas rosea</name>
    <dbReference type="NCBI Taxonomy" id="335605"/>
    <lineage>
        <taxon>Bacteria</taxon>
        <taxon>Pseudomonadati</taxon>
        <taxon>Pseudomonadota</taxon>
        <taxon>Alphaproteobacteria</taxon>
        <taxon>Sphingomonadales</taxon>
        <taxon>Sphingomonadaceae</taxon>
        <taxon>Sphingomonas</taxon>
    </lineage>
</organism>
<keyword evidence="8" id="KW-1185">Reference proteome</keyword>
<evidence type="ECO:0000313" key="7">
    <source>
        <dbReference type="EMBL" id="GAA4041481.1"/>
    </source>
</evidence>
<proteinExistence type="inferred from homology"/>
<comment type="caution">
    <text evidence="7">The sequence shown here is derived from an EMBL/GenBank/DDBJ whole genome shotgun (WGS) entry which is preliminary data.</text>
</comment>
<dbReference type="CDD" id="cd15904">
    <property type="entry name" value="TSPO_MBR"/>
    <property type="match status" value="1"/>
</dbReference>
<evidence type="ECO:0000256" key="1">
    <source>
        <dbReference type="ARBA" id="ARBA00004141"/>
    </source>
</evidence>
<dbReference type="EMBL" id="BAABBR010000001">
    <property type="protein sequence ID" value="GAA4041481.1"/>
    <property type="molecule type" value="Genomic_DNA"/>
</dbReference>
<dbReference type="Gene3D" id="1.20.1260.100">
    <property type="entry name" value="TspO/MBR protein"/>
    <property type="match status" value="1"/>
</dbReference>
<keyword evidence="4 6" id="KW-1133">Transmembrane helix</keyword>
<feature type="transmembrane region" description="Helical" evidence="6">
    <location>
        <begin position="64"/>
        <end position="87"/>
    </location>
</feature>
<evidence type="ECO:0000256" key="4">
    <source>
        <dbReference type="ARBA" id="ARBA00022989"/>
    </source>
</evidence>
<dbReference type="PANTHER" id="PTHR10057">
    <property type="entry name" value="PERIPHERAL-TYPE BENZODIAZEPINE RECEPTOR"/>
    <property type="match status" value="1"/>
</dbReference>
<gene>
    <name evidence="7" type="ORF">GCM10022281_23160</name>
</gene>
<dbReference type="PIRSF" id="PIRSF005859">
    <property type="entry name" value="PBR"/>
    <property type="match status" value="1"/>
</dbReference>
<dbReference type="Proteomes" id="UP001424459">
    <property type="component" value="Unassembled WGS sequence"/>
</dbReference>
<comment type="subcellular location">
    <subcellularLocation>
        <location evidence="1">Membrane</location>
        <topology evidence="1">Multi-pass membrane protein</topology>
    </subcellularLocation>
</comment>
<name>A0ABP7UEH6_9SPHN</name>